<feature type="domain" description="FAD-binding FR-type" evidence="8">
    <location>
        <begin position="1"/>
        <end position="99"/>
    </location>
</feature>
<gene>
    <name evidence="9" type="ORF">V6242_01135</name>
</gene>
<evidence type="ECO:0000256" key="5">
    <source>
        <dbReference type="ARBA" id="ARBA00023004"/>
    </source>
</evidence>
<keyword evidence="5" id="KW-0408">Iron</keyword>
<evidence type="ECO:0000256" key="3">
    <source>
        <dbReference type="ARBA" id="ARBA00022723"/>
    </source>
</evidence>
<dbReference type="Gene3D" id="3.10.20.30">
    <property type="match status" value="1"/>
</dbReference>
<dbReference type="PANTHER" id="PTHR47354:SF1">
    <property type="entry name" value="CARNITINE MONOOXYGENASE REDUCTASE SUBUNIT"/>
    <property type="match status" value="1"/>
</dbReference>
<dbReference type="SUPFAM" id="SSF63380">
    <property type="entry name" value="Riboflavin synthase domain-like"/>
    <property type="match status" value="1"/>
</dbReference>
<dbReference type="InterPro" id="IPR006058">
    <property type="entry name" value="2Fe2S_fd_BS"/>
</dbReference>
<sequence length="317" mass="35081">MIAVVVGSRTRETQDIIRVVFHAKEGILPPYEAGAHIDVRLPSGLIRQYSLCRLQDDPRCYEVAVFKTHSSKGGSEEMHRLNVGETLMISAPKNHFRLATNPAKSLLIAGGIGVAPLIAMAQQLEQMMKPFEFHYCARTPDAAAFVAWLKAASFADKVHFHFSQVPTSGRMDILNVLSQQAISTEVYLCGPTDFIQQLEWQAQTLGWSQERLHKEYFSGLSPVSKDDSNTRFTLKIHSTGEEFDVAPEQTITQVLDANGIYLPVSCEEGVCGTCQTKVCHGVPDHRDLFLSEKEKAAGGLIMPCCSRSKTSLLELDL</sequence>
<dbReference type="PRINTS" id="PR00409">
    <property type="entry name" value="PHDIOXRDTASE"/>
</dbReference>
<keyword evidence="2" id="KW-0001">2Fe-2S</keyword>
<dbReference type="GO" id="GO:0016491">
    <property type="term" value="F:oxidoreductase activity"/>
    <property type="evidence" value="ECO:0007669"/>
    <property type="project" value="UniProtKB-KW"/>
</dbReference>
<keyword evidence="1" id="KW-0285">Flavoprotein</keyword>
<evidence type="ECO:0000259" key="8">
    <source>
        <dbReference type="PROSITE" id="PS51384"/>
    </source>
</evidence>
<dbReference type="InterPro" id="IPR050415">
    <property type="entry name" value="MRET"/>
</dbReference>
<feature type="domain" description="2Fe-2S ferredoxin-type" evidence="7">
    <location>
        <begin position="230"/>
        <end position="317"/>
    </location>
</feature>
<name>A0ABU9FZT0_9GAMM</name>
<organism evidence="9 10">
    <name type="scientific">Marinomonas arenicola</name>
    <dbReference type="NCBI Taxonomy" id="569601"/>
    <lineage>
        <taxon>Bacteria</taxon>
        <taxon>Pseudomonadati</taxon>
        <taxon>Pseudomonadota</taxon>
        <taxon>Gammaproteobacteria</taxon>
        <taxon>Oceanospirillales</taxon>
        <taxon>Oceanospirillaceae</taxon>
        <taxon>Marinomonas</taxon>
    </lineage>
</organism>
<evidence type="ECO:0000256" key="1">
    <source>
        <dbReference type="ARBA" id="ARBA00022630"/>
    </source>
</evidence>
<dbReference type="InterPro" id="IPR017927">
    <property type="entry name" value="FAD-bd_FR_type"/>
</dbReference>
<protein>
    <submittedName>
        <fullName evidence="9">PDR/VanB family oxidoreductase</fullName>
        <ecNumber evidence="9">1.-.-.-</ecNumber>
    </submittedName>
</protein>
<dbReference type="Pfam" id="PF00111">
    <property type="entry name" value="Fer2"/>
    <property type="match status" value="1"/>
</dbReference>
<dbReference type="EC" id="1.-.-.-" evidence="9"/>
<evidence type="ECO:0000313" key="10">
    <source>
        <dbReference type="Proteomes" id="UP001379949"/>
    </source>
</evidence>
<dbReference type="CDD" id="cd06185">
    <property type="entry name" value="PDR_like"/>
    <property type="match status" value="1"/>
</dbReference>
<evidence type="ECO:0000256" key="6">
    <source>
        <dbReference type="ARBA" id="ARBA00023014"/>
    </source>
</evidence>
<dbReference type="InterPro" id="IPR039261">
    <property type="entry name" value="FNR_nucleotide-bd"/>
</dbReference>
<keyword evidence="3" id="KW-0479">Metal-binding</keyword>
<dbReference type="InterPro" id="IPR036010">
    <property type="entry name" value="2Fe-2S_ferredoxin-like_sf"/>
</dbReference>
<dbReference type="InterPro" id="IPR012675">
    <property type="entry name" value="Beta-grasp_dom_sf"/>
</dbReference>
<evidence type="ECO:0000313" key="9">
    <source>
        <dbReference type="EMBL" id="MEL0611731.1"/>
    </source>
</evidence>
<comment type="caution">
    <text evidence="9">The sequence shown here is derived from an EMBL/GenBank/DDBJ whole genome shotgun (WGS) entry which is preliminary data.</text>
</comment>
<dbReference type="Gene3D" id="2.40.30.10">
    <property type="entry name" value="Translation factors"/>
    <property type="match status" value="1"/>
</dbReference>
<keyword evidence="10" id="KW-1185">Reference proteome</keyword>
<dbReference type="EMBL" id="JBAKAR010000001">
    <property type="protein sequence ID" value="MEL0611731.1"/>
    <property type="molecule type" value="Genomic_DNA"/>
</dbReference>
<dbReference type="PROSITE" id="PS51085">
    <property type="entry name" value="2FE2S_FER_2"/>
    <property type="match status" value="1"/>
</dbReference>
<dbReference type="PANTHER" id="PTHR47354">
    <property type="entry name" value="NADH OXIDOREDUCTASE HCR"/>
    <property type="match status" value="1"/>
</dbReference>
<evidence type="ECO:0000259" key="7">
    <source>
        <dbReference type="PROSITE" id="PS51085"/>
    </source>
</evidence>
<dbReference type="Proteomes" id="UP001379949">
    <property type="component" value="Unassembled WGS sequence"/>
</dbReference>
<dbReference type="SUPFAM" id="SSF52343">
    <property type="entry name" value="Ferredoxin reductase-like, C-terminal NADP-linked domain"/>
    <property type="match status" value="1"/>
</dbReference>
<dbReference type="PROSITE" id="PS51384">
    <property type="entry name" value="FAD_FR"/>
    <property type="match status" value="1"/>
</dbReference>
<evidence type="ECO:0000256" key="4">
    <source>
        <dbReference type="ARBA" id="ARBA00023002"/>
    </source>
</evidence>
<dbReference type="Gene3D" id="3.40.50.80">
    <property type="entry name" value="Nucleotide-binding domain of ferredoxin-NADP reductase (FNR) module"/>
    <property type="match status" value="1"/>
</dbReference>
<dbReference type="PROSITE" id="PS00197">
    <property type="entry name" value="2FE2S_FER_1"/>
    <property type="match status" value="1"/>
</dbReference>
<keyword evidence="4 9" id="KW-0560">Oxidoreductase</keyword>
<evidence type="ECO:0000256" key="2">
    <source>
        <dbReference type="ARBA" id="ARBA00022714"/>
    </source>
</evidence>
<accession>A0ABU9FZT0</accession>
<reference evidence="9 10" key="1">
    <citation type="submission" date="2024-02" db="EMBL/GenBank/DDBJ databases">
        <title>Bacteria isolated from the canopy kelp, Nereocystis luetkeana.</title>
        <authorList>
            <person name="Pfister C.A."/>
            <person name="Younker I.T."/>
            <person name="Light S.H."/>
        </authorList>
    </citation>
    <scope>NUCLEOTIDE SEQUENCE [LARGE SCALE GENOMIC DNA]</scope>
    <source>
        <strain evidence="9 10">TI.4.07</strain>
    </source>
</reference>
<keyword evidence="6" id="KW-0411">Iron-sulfur</keyword>
<proteinExistence type="predicted"/>
<dbReference type="RefSeq" id="WP_341562545.1">
    <property type="nucleotide sequence ID" value="NZ_JBAKAQ010000001.1"/>
</dbReference>
<dbReference type="InterPro" id="IPR001041">
    <property type="entry name" value="2Fe-2S_ferredoxin-type"/>
</dbReference>
<dbReference type="CDD" id="cd00207">
    <property type="entry name" value="fer2"/>
    <property type="match status" value="1"/>
</dbReference>
<dbReference type="InterPro" id="IPR017938">
    <property type="entry name" value="Riboflavin_synthase-like_b-brl"/>
</dbReference>
<dbReference type="SUPFAM" id="SSF54292">
    <property type="entry name" value="2Fe-2S ferredoxin-like"/>
    <property type="match status" value="1"/>
</dbReference>